<dbReference type="Pfam" id="PF05239">
    <property type="entry name" value="PRC"/>
    <property type="match status" value="1"/>
</dbReference>
<name>A0A0M0BSQ9_9ARCH</name>
<dbReference type="InterPro" id="IPR014747">
    <property type="entry name" value="Bac_photo_RC_H_C"/>
</dbReference>
<dbReference type="AlphaFoldDB" id="A0A0M0BSQ9"/>
<feature type="domain" description="PRC-barrel" evidence="1">
    <location>
        <begin position="1"/>
        <end position="45"/>
    </location>
</feature>
<dbReference type="InterPro" id="IPR027275">
    <property type="entry name" value="PRC-brl_dom"/>
</dbReference>
<organism evidence="2 3">
    <name type="scientific">miscellaneous Crenarchaeota group-1 archaeon SG8-32-3</name>
    <dbReference type="NCBI Taxonomy" id="1685125"/>
    <lineage>
        <taxon>Archaea</taxon>
        <taxon>Candidatus Bathyarchaeota</taxon>
        <taxon>MCG-1</taxon>
    </lineage>
</organism>
<protein>
    <recommendedName>
        <fullName evidence="1">PRC-barrel domain-containing protein</fullName>
    </recommendedName>
</protein>
<dbReference type="SUPFAM" id="SSF50346">
    <property type="entry name" value="PRC-barrel domain"/>
    <property type="match status" value="1"/>
</dbReference>
<accession>A0A0M0BSQ9</accession>
<evidence type="ECO:0000259" key="1">
    <source>
        <dbReference type="Pfam" id="PF05239"/>
    </source>
</evidence>
<reference evidence="3" key="1">
    <citation type="submission" date="2015-06" db="EMBL/GenBank/DDBJ databases">
        <title>New insights into the roles of widespread benthic archaea in carbon and nitrogen cycling.</title>
        <authorList>
            <person name="Lazar C.S."/>
            <person name="Baker B.J."/>
            <person name="Seitz K.W."/>
            <person name="Hyde A.S."/>
            <person name="Dick G.J."/>
            <person name="Hinrichs K.-U."/>
            <person name="Teske A.P."/>
        </authorList>
    </citation>
    <scope>NUCLEOTIDE SEQUENCE [LARGE SCALE GENOMIC DNA]</scope>
</reference>
<gene>
    <name evidence="2" type="ORF">AC478_02815</name>
</gene>
<comment type="caution">
    <text evidence="2">The sequence shown here is derived from an EMBL/GenBank/DDBJ whole genome shotgun (WGS) entry which is preliminary data.</text>
</comment>
<dbReference type="GO" id="GO:0019684">
    <property type="term" value="P:photosynthesis, light reaction"/>
    <property type="evidence" value="ECO:0007669"/>
    <property type="project" value="InterPro"/>
</dbReference>
<evidence type="ECO:0000313" key="3">
    <source>
        <dbReference type="Proteomes" id="UP000054016"/>
    </source>
</evidence>
<dbReference type="InterPro" id="IPR011033">
    <property type="entry name" value="PRC_barrel-like_sf"/>
</dbReference>
<proteinExistence type="predicted"/>
<dbReference type="Proteomes" id="UP000054016">
    <property type="component" value="Unassembled WGS sequence"/>
</dbReference>
<dbReference type="Gene3D" id="3.90.50.10">
    <property type="entry name" value="Photosynthetic Reaction Center, subunit H, domain 2"/>
    <property type="match status" value="1"/>
</dbReference>
<sequence length="92" mass="10345">MRFSELIGRELYCENMKIGKITNIIVDEEKWKITHFEIELKKEAAFEILGVKSTVKNVLAISAVGPSSKAMAKDGINLQVALGQLRIYLRPP</sequence>
<evidence type="ECO:0000313" key="2">
    <source>
        <dbReference type="EMBL" id="KON31454.1"/>
    </source>
</evidence>
<dbReference type="EMBL" id="LFWV01000034">
    <property type="protein sequence ID" value="KON31454.1"/>
    <property type="molecule type" value="Genomic_DNA"/>
</dbReference>